<evidence type="ECO:0000256" key="5">
    <source>
        <dbReference type="ARBA" id="ARBA00022844"/>
    </source>
</evidence>
<dbReference type="InterPro" id="IPR000937">
    <property type="entry name" value="Capsid_prot_S-dom_vir"/>
</dbReference>
<gene>
    <name evidence="8" type="ORF">H4RhizoLitter20149_000001</name>
</gene>
<evidence type="ECO:0000256" key="1">
    <source>
        <dbReference type="ARBA" id="ARBA00004328"/>
    </source>
</evidence>
<evidence type="ECO:0000256" key="3">
    <source>
        <dbReference type="ARBA" id="ARBA00018091"/>
    </source>
</evidence>
<reference evidence="8" key="1">
    <citation type="submission" date="2019-05" db="EMBL/GenBank/DDBJ databases">
        <title>Metatranscriptomic reconstruction reveals RNA viruses with the potential to shape carbon cycling in soil.</title>
        <authorList>
            <person name="Starr E.P."/>
            <person name="Nuccio E."/>
            <person name="Pett-Ridge J."/>
            <person name="Banfield J.F."/>
            <person name="Firestone M.K."/>
        </authorList>
    </citation>
    <scope>NUCLEOTIDE SEQUENCE</scope>
    <source>
        <strain evidence="8">H4_Rhizo_Litter_20_scaffold_149</strain>
    </source>
</reference>
<comment type="subcellular location">
    <subcellularLocation>
        <location evidence="1">Virion</location>
    </subcellularLocation>
</comment>
<dbReference type="SUPFAM" id="SSF88633">
    <property type="entry name" value="Positive stranded ssRNA viruses"/>
    <property type="match status" value="1"/>
</dbReference>
<dbReference type="EMBL" id="MN032955">
    <property type="protein sequence ID" value="QDH86827.1"/>
    <property type="molecule type" value="Genomic_DNA"/>
</dbReference>
<evidence type="ECO:0000313" key="8">
    <source>
        <dbReference type="EMBL" id="QDH86827.1"/>
    </source>
</evidence>
<dbReference type="Gene3D" id="2.60.120.20">
    <property type="match status" value="1"/>
</dbReference>
<evidence type="ECO:0000256" key="2">
    <source>
        <dbReference type="ARBA" id="ARBA00007446"/>
    </source>
</evidence>
<evidence type="ECO:0000256" key="4">
    <source>
        <dbReference type="ARBA" id="ARBA00022561"/>
    </source>
</evidence>
<dbReference type="InterPro" id="IPR029053">
    <property type="entry name" value="Viral_coat"/>
</dbReference>
<keyword evidence="6" id="KW-1142">T=3 icosahedral capsid protein</keyword>
<dbReference type="GO" id="GO:0039617">
    <property type="term" value="C:T=3 icosahedral viral capsid"/>
    <property type="evidence" value="ECO:0007669"/>
    <property type="project" value="UniProtKB-KW"/>
</dbReference>
<dbReference type="Pfam" id="PF00729">
    <property type="entry name" value="Viral_coat"/>
    <property type="match status" value="1"/>
</dbReference>
<keyword evidence="4" id="KW-0167">Capsid protein</keyword>
<organism evidence="8">
    <name type="scientific">Riboviria sp</name>
    <dbReference type="NCBI Taxonomy" id="2585031"/>
    <lineage>
        <taxon>Viruses</taxon>
        <taxon>Riboviria</taxon>
    </lineage>
</organism>
<evidence type="ECO:0000259" key="7">
    <source>
        <dbReference type="Pfam" id="PF00729"/>
    </source>
</evidence>
<comment type="similarity">
    <text evidence="2">Belongs to the icosahedral plant coat protein family.</text>
</comment>
<accession>A0A514CZN7</accession>
<sequence>MAWQPGALDAVGVTNLTNPNSLHSQPTNTNTMEILAESAPLIKEVVKEGVKLAKGAINNKKAKQKVAKQMKADIAKGVSQMKQKKSGGGSRANPPVAIATSKLGSTGSYSRSGDKSGLSLRVVGSDYLGTVSVPTTTGSGNTGNVIYSIEIAPLALANTRLASDARTFEFYKFQKCSIRFTPTLGTQTGGSLVGFFDLDQLEDLPATGGENNLRIGLTHPGKSVFRVWEPARISMPSTSQVSRFYVDPNGDEKRLTTQGKFFLLLETPITAGTVLGTLEIDYDVHFSVSQFSSTPLSGEMSQVSPNGAYNSSAIFGINCSMMSYSTLGIAIDPLTGTLTFPAGTYLLTLAYGITTGTLTATTGGGLLYTSLTNPYDGSAGVDVAQVVVPVSGGTLYLTFSDAYAGPTNCWVSMFPLGLTLHKKTPKPSFVTMEEVKKLIQSSIDESERILYSPMVNGKGLDNSMKGRKG</sequence>
<protein>
    <recommendedName>
        <fullName evidence="3">Capsid protein</fullName>
    </recommendedName>
</protein>
<proteinExistence type="inferred from homology"/>
<evidence type="ECO:0000256" key="6">
    <source>
        <dbReference type="ARBA" id="ARBA00023060"/>
    </source>
</evidence>
<feature type="domain" description="Icosahedral viral capsid protein S" evidence="7">
    <location>
        <begin position="119"/>
        <end position="287"/>
    </location>
</feature>
<name>A0A514CZN7_9VIRU</name>
<dbReference type="GO" id="GO:0005198">
    <property type="term" value="F:structural molecule activity"/>
    <property type="evidence" value="ECO:0007669"/>
    <property type="project" value="InterPro"/>
</dbReference>
<keyword evidence="5" id="KW-0946">Virion</keyword>